<keyword evidence="8" id="KW-1185">Reference proteome</keyword>
<feature type="transmembrane region" description="Helical" evidence="6">
    <location>
        <begin position="39"/>
        <end position="60"/>
    </location>
</feature>
<keyword evidence="4 6" id="KW-1133">Transmembrane helix</keyword>
<feature type="transmembrane region" description="Helical" evidence="6">
    <location>
        <begin position="6"/>
        <end position="27"/>
    </location>
</feature>
<dbReference type="PANTHER" id="PTHR30482">
    <property type="entry name" value="HIGH-AFFINITY BRANCHED-CHAIN AMINO ACID TRANSPORT SYSTEM PERMEASE"/>
    <property type="match status" value="1"/>
</dbReference>
<gene>
    <name evidence="7" type="ORF">IN07_23125</name>
</gene>
<evidence type="ECO:0000256" key="2">
    <source>
        <dbReference type="ARBA" id="ARBA00022475"/>
    </source>
</evidence>
<evidence type="ECO:0000256" key="1">
    <source>
        <dbReference type="ARBA" id="ARBA00004651"/>
    </source>
</evidence>
<evidence type="ECO:0000256" key="3">
    <source>
        <dbReference type="ARBA" id="ARBA00022692"/>
    </source>
</evidence>
<dbReference type="InterPro" id="IPR001851">
    <property type="entry name" value="ABC_transp_permease"/>
</dbReference>
<feature type="transmembrane region" description="Helical" evidence="6">
    <location>
        <begin position="240"/>
        <end position="259"/>
    </location>
</feature>
<evidence type="ECO:0000313" key="8">
    <source>
        <dbReference type="Proteomes" id="UP000029713"/>
    </source>
</evidence>
<evidence type="ECO:0000256" key="4">
    <source>
        <dbReference type="ARBA" id="ARBA00022989"/>
    </source>
</evidence>
<keyword evidence="5 6" id="KW-0472">Membrane</keyword>
<dbReference type="GO" id="GO:0015658">
    <property type="term" value="F:branched-chain amino acid transmembrane transporter activity"/>
    <property type="evidence" value="ECO:0007669"/>
    <property type="project" value="InterPro"/>
</dbReference>
<feature type="transmembrane region" description="Helical" evidence="6">
    <location>
        <begin position="66"/>
        <end position="86"/>
    </location>
</feature>
<evidence type="ECO:0000256" key="5">
    <source>
        <dbReference type="ARBA" id="ARBA00023136"/>
    </source>
</evidence>
<dbReference type="CDD" id="cd06581">
    <property type="entry name" value="TM_PBP1_LivM_like"/>
    <property type="match status" value="1"/>
</dbReference>
<dbReference type="EMBL" id="JPMX01000119">
    <property type="protein sequence ID" value="KGH44547.1"/>
    <property type="molecule type" value="Genomic_DNA"/>
</dbReference>
<dbReference type="RefSeq" id="WP_036340821.1">
    <property type="nucleotide sequence ID" value="NZ_JPMX01000119.1"/>
</dbReference>
<accession>A0A098Y241</accession>
<proteinExistence type="predicted"/>
<evidence type="ECO:0000313" key="7">
    <source>
        <dbReference type="EMBL" id="KGH44547.1"/>
    </source>
</evidence>
<keyword evidence="3 6" id="KW-0812">Transmembrane</keyword>
<evidence type="ECO:0000256" key="6">
    <source>
        <dbReference type="SAM" id="Phobius"/>
    </source>
</evidence>
<comment type="subcellular location">
    <subcellularLocation>
        <location evidence="1">Cell membrane</location>
        <topology evidence="1">Multi-pass membrane protein</topology>
    </subcellularLocation>
</comment>
<name>A0A098Y241_9ACTN</name>
<dbReference type="PANTHER" id="PTHR30482:SF1">
    <property type="entry name" value="BRANCHED-CHAIN AMINO ACID TRANSPORT PERMEASE PROTEIN LIVM-RELATED"/>
    <property type="match status" value="1"/>
</dbReference>
<feature type="transmembrane region" description="Helical" evidence="6">
    <location>
        <begin position="299"/>
        <end position="315"/>
    </location>
</feature>
<dbReference type="InterPro" id="IPR043428">
    <property type="entry name" value="LivM-like"/>
</dbReference>
<dbReference type="AlphaFoldDB" id="A0A098Y241"/>
<dbReference type="OrthoDB" id="9814461at2"/>
<reference evidence="7 8" key="1">
    <citation type="submission" date="2014-07" db="EMBL/GenBank/DDBJ databases">
        <title>Biosystematic studies on Modestobacter strains isolated from extreme hyper-arid desert soil and from historic building.</title>
        <authorList>
            <person name="Bukarasam K."/>
            <person name="Bull A."/>
            <person name="Girard G."/>
            <person name="van Wezel G."/>
            <person name="Goodfellow M."/>
        </authorList>
    </citation>
    <scope>NUCLEOTIDE SEQUENCE [LARGE SCALE GENOMIC DNA]</scope>
    <source>
        <strain evidence="7 8">KNN45-2b</strain>
    </source>
</reference>
<dbReference type="GO" id="GO:0005886">
    <property type="term" value="C:plasma membrane"/>
    <property type="evidence" value="ECO:0007669"/>
    <property type="project" value="UniProtKB-SubCell"/>
</dbReference>
<sequence>MADLLNAFAIAGKAFFGFQAIFFALLAIGINVHFGYTGLLNFGQIAFAMLGGFGIAISVSQWGLPFWVGVLVGVLAAVVLALLLGLPTLRLRADYLAIVTIATAEGLRLVFRSVSATPVTGGTRGLSAFNRDFIALAPWDTGRRYNLIGTTWSGGELWVVTVGWILVALCSLLVWALMRSPWGRVVKAIREDEDAVRSLGKNVYAYKMQALVLGGIFGAFGGMVYAVGTGSAIPDQYQNANTFLAYAALILGGAARVLGPVIGSMLLLFILQFADTGLRSLIANGVIPAELLSSTDVAQLRYVLVGIGLMLLLVFRPQGIFGDRREVMLDAR</sequence>
<comment type="caution">
    <text evidence="7">The sequence shown here is derived from an EMBL/GenBank/DDBJ whole genome shotgun (WGS) entry which is preliminary data.</text>
</comment>
<feature type="transmembrane region" description="Helical" evidence="6">
    <location>
        <begin position="210"/>
        <end position="228"/>
    </location>
</feature>
<keyword evidence="2" id="KW-1003">Cell membrane</keyword>
<dbReference type="STRING" id="1522368.IN07_23125"/>
<organism evidence="7 8">
    <name type="scientific">Modestobacter caceresii</name>
    <dbReference type="NCBI Taxonomy" id="1522368"/>
    <lineage>
        <taxon>Bacteria</taxon>
        <taxon>Bacillati</taxon>
        <taxon>Actinomycetota</taxon>
        <taxon>Actinomycetes</taxon>
        <taxon>Geodermatophilales</taxon>
        <taxon>Geodermatophilaceae</taxon>
        <taxon>Modestobacter</taxon>
    </lineage>
</organism>
<feature type="transmembrane region" description="Helical" evidence="6">
    <location>
        <begin position="157"/>
        <end position="178"/>
    </location>
</feature>
<dbReference type="Pfam" id="PF02653">
    <property type="entry name" value="BPD_transp_2"/>
    <property type="match status" value="1"/>
</dbReference>
<dbReference type="Proteomes" id="UP000029713">
    <property type="component" value="Unassembled WGS sequence"/>
</dbReference>
<protein>
    <submittedName>
        <fullName evidence="7">Branched-chain amino acid ABC transporter permease</fullName>
    </submittedName>
</protein>